<feature type="compositionally biased region" description="Gly residues" evidence="1">
    <location>
        <begin position="207"/>
        <end position="216"/>
    </location>
</feature>
<evidence type="ECO:0000313" key="3">
    <source>
        <dbReference type="Proteomes" id="UP001190700"/>
    </source>
</evidence>
<proteinExistence type="predicted"/>
<organism evidence="2 3">
    <name type="scientific">Cymbomonas tetramitiformis</name>
    <dbReference type="NCBI Taxonomy" id="36881"/>
    <lineage>
        <taxon>Eukaryota</taxon>
        <taxon>Viridiplantae</taxon>
        <taxon>Chlorophyta</taxon>
        <taxon>Pyramimonadophyceae</taxon>
        <taxon>Pyramimonadales</taxon>
        <taxon>Pyramimonadaceae</taxon>
        <taxon>Cymbomonas</taxon>
    </lineage>
</organism>
<comment type="caution">
    <text evidence="2">The sequence shown here is derived from an EMBL/GenBank/DDBJ whole genome shotgun (WGS) entry which is preliminary data.</text>
</comment>
<feature type="region of interest" description="Disordered" evidence="1">
    <location>
        <begin position="167"/>
        <end position="222"/>
    </location>
</feature>
<sequence length="222" mass="24624">MKKDGLDSMDFPPLPRKHDDLPSPNPPSSQKDLLKAILCLQQQQAEAQQRQAEDQRLFREQLLRHAAINESLEAQIAAAAAKSGTTDPDSVAKTAEQVLDRRRKLAYVPEADVNPFPRRPKTLTSRMPQLHDLHGNKTADGVVADEVLQRWLTDIDESRGKALLNTTAKQAANAEPGTSSRWKQREDKKYDKDKHDKDKHSDKKPTGGKGKGGRGGKPAADE</sequence>
<evidence type="ECO:0000313" key="2">
    <source>
        <dbReference type="EMBL" id="KAK3263345.1"/>
    </source>
</evidence>
<protein>
    <submittedName>
        <fullName evidence="2">Uncharacterized protein</fullName>
    </submittedName>
</protein>
<feature type="compositionally biased region" description="Basic and acidic residues" evidence="1">
    <location>
        <begin position="183"/>
        <end position="205"/>
    </location>
</feature>
<dbReference type="EMBL" id="LGRX02015524">
    <property type="protein sequence ID" value="KAK3263345.1"/>
    <property type="molecule type" value="Genomic_DNA"/>
</dbReference>
<dbReference type="Proteomes" id="UP001190700">
    <property type="component" value="Unassembled WGS sequence"/>
</dbReference>
<dbReference type="AlphaFoldDB" id="A0AAE0KWT0"/>
<keyword evidence="3" id="KW-1185">Reference proteome</keyword>
<feature type="region of interest" description="Disordered" evidence="1">
    <location>
        <begin position="1"/>
        <end position="31"/>
    </location>
</feature>
<reference evidence="2 3" key="1">
    <citation type="journal article" date="2015" name="Genome Biol. Evol.">
        <title>Comparative Genomics of a Bacterivorous Green Alga Reveals Evolutionary Causalities and Consequences of Phago-Mixotrophic Mode of Nutrition.</title>
        <authorList>
            <person name="Burns J.A."/>
            <person name="Paasch A."/>
            <person name="Narechania A."/>
            <person name="Kim E."/>
        </authorList>
    </citation>
    <scope>NUCLEOTIDE SEQUENCE [LARGE SCALE GENOMIC DNA]</scope>
    <source>
        <strain evidence="2 3">PLY_AMNH</strain>
    </source>
</reference>
<accession>A0AAE0KWT0</accession>
<gene>
    <name evidence="2" type="ORF">CYMTET_27842</name>
</gene>
<name>A0AAE0KWT0_9CHLO</name>
<feature type="compositionally biased region" description="Polar residues" evidence="1">
    <location>
        <begin position="167"/>
        <end position="181"/>
    </location>
</feature>
<evidence type="ECO:0000256" key="1">
    <source>
        <dbReference type="SAM" id="MobiDB-lite"/>
    </source>
</evidence>